<evidence type="ECO:0000313" key="1">
    <source>
        <dbReference type="EMBL" id="JAD61310.1"/>
    </source>
</evidence>
<proteinExistence type="predicted"/>
<reference evidence="1" key="2">
    <citation type="journal article" date="2015" name="Data Brief">
        <title>Shoot transcriptome of the giant reed, Arundo donax.</title>
        <authorList>
            <person name="Barrero R.A."/>
            <person name="Guerrero F.D."/>
            <person name="Moolhuijzen P."/>
            <person name="Goolsby J.A."/>
            <person name="Tidwell J."/>
            <person name="Bellgard S.E."/>
            <person name="Bellgard M.I."/>
        </authorList>
    </citation>
    <scope>NUCLEOTIDE SEQUENCE</scope>
    <source>
        <tissue evidence="1">Shoot tissue taken approximately 20 cm above the soil surface</tissue>
    </source>
</reference>
<protein>
    <submittedName>
        <fullName evidence="1">Uncharacterized protein</fullName>
    </submittedName>
</protein>
<reference evidence="1" key="1">
    <citation type="submission" date="2014-09" db="EMBL/GenBank/DDBJ databases">
        <authorList>
            <person name="Magalhaes I.L.F."/>
            <person name="Oliveira U."/>
            <person name="Santos F.R."/>
            <person name="Vidigal T.H.D.A."/>
            <person name="Brescovit A.D."/>
            <person name="Santos A.J."/>
        </authorList>
    </citation>
    <scope>NUCLEOTIDE SEQUENCE</scope>
    <source>
        <tissue evidence="1">Shoot tissue taken approximately 20 cm above the soil surface</tissue>
    </source>
</reference>
<dbReference type="EMBL" id="GBRH01236585">
    <property type="protein sequence ID" value="JAD61310.1"/>
    <property type="molecule type" value="Transcribed_RNA"/>
</dbReference>
<sequence length="47" mass="5382">MFLPCMLWDWPCSEFCSVLCSHGVLWHINAEVSILGLGRLYIVNQIS</sequence>
<organism evidence="1">
    <name type="scientific">Arundo donax</name>
    <name type="common">Giant reed</name>
    <name type="synonym">Donax arundinaceus</name>
    <dbReference type="NCBI Taxonomy" id="35708"/>
    <lineage>
        <taxon>Eukaryota</taxon>
        <taxon>Viridiplantae</taxon>
        <taxon>Streptophyta</taxon>
        <taxon>Embryophyta</taxon>
        <taxon>Tracheophyta</taxon>
        <taxon>Spermatophyta</taxon>
        <taxon>Magnoliopsida</taxon>
        <taxon>Liliopsida</taxon>
        <taxon>Poales</taxon>
        <taxon>Poaceae</taxon>
        <taxon>PACMAD clade</taxon>
        <taxon>Arundinoideae</taxon>
        <taxon>Arundineae</taxon>
        <taxon>Arundo</taxon>
    </lineage>
</organism>
<accession>A0A0A9BJB3</accession>
<name>A0A0A9BJB3_ARUDO</name>
<dbReference type="AlphaFoldDB" id="A0A0A9BJB3"/>